<sequence length="478" mass="53644">MMRAFNDWQSLLTEYDDSVSSDMNVDPLGMLVIWSAYGQKIFRNRISSISNDVRNFTINLFNHAVIRQVMEDDDIALAAALLREKDYAGYGKQALPFRQACLVYLENLYAFSMVAAEARPIPGLATGGVLGIAKARRDWRAHDNNPELLFSHRKEAHVLVRQHSLGISGRYKTPLVQMGFFDHRYDSRAANCQALWDKVETMLFGRWPALAALKKMAVMHLKEVVATPNAPPRIRLDAIPRALRNSFVATFRSPQAVGQHARDFWLEVSELNRGAAGALYAVLQQEWRVDGTSDAGRKPAEIFAEARKMPGFGAAAQAQLEHVMLLEPLLGELDLLMTIMLSAKSQTLDDVERQWRHAGRNAQTLQRISAPVAANAAMLAEASGTTAARLRKLLALAGEVTLHDQVRHLLTYHEEVMQARRQSPWLRLSARQELKSDVGVRTVPDQVAPPGTRWVHRYYLPQFRVLLAGLRGEEHEAA</sequence>
<organism evidence="1 2">
    <name type="scientific">Herbaspirillum frisingense GSF30</name>
    <dbReference type="NCBI Taxonomy" id="864073"/>
    <lineage>
        <taxon>Bacteria</taxon>
        <taxon>Pseudomonadati</taxon>
        <taxon>Pseudomonadota</taxon>
        <taxon>Betaproteobacteria</taxon>
        <taxon>Burkholderiales</taxon>
        <taxon>Oxalobacteraceae</taxon>
        <taxon>Herbaspirillum</taxon>
    </lineage>
</organism>
<dbReference type="EMBL" id="AEEC02000036">
    <property type="protein sequence ID" value="EOA02930.1"/>
    <property type="molecule type" value="Genomic_DNA"/>
</dbReference>
<evidence type="ECO:0000313" key="1">
    <source>
        <dbReference type="EMBL" id="EOA02930.1"/>
    </source>
</evidence>
<dbReference type="Proteomes" id="UP000006772">
    <property type="component" value="Unassembled WGS sequence"/>
</dbReference>
<reference evidence="1 2" key="1">
    <citation type="journal article" date="2013" name="Front. Microbiol.">
        <title>The genome of the endophytic bacterium H. frisingense GSF30(T) identifies diverse strategies in the Herbaspirillum genus to interact with plants.</title>
        <authorList>
            <person name="Straub D."/>
            <person name="Rothballer M."/>
            <person name="Hartmann A."/>
            <person name="Ludewig U."/>
        </authorList>
    </citation>
    <scope>NUCLEOTIDE SEQUENCE [LARGE SCALE GENOMIC DNA]</scope>
    <source>
        <strain evidence="1 2">GSF30</strain>
    </source>
</reference>
<dbReference type="RefSeq" id="WP_006713275.1">
    <property type="nucleotide sequence ID" value="NZ_AEEC02000036.1"/>
</dbReference>
<name>A0AAI9N218_9BURK</name>
<comment type="caution">
    <text evidence="1">The sequence shown here is derived from an EMBL/GenBank/DDBJ whole genome shotgun (WGS) entry which is preliminary data.</text>
</comment>
<dbReference type="AlphaFoldDB" id="A0AAI9N218"/>
<evidence type="ECO:0000313" key="2">
    <source>
        <dbReference type="Proteomes" id="UP000006772"/>
    </source>
</evidence>
<protein>
    <submittedName>
        <fullName evidence="1">Uncharacterized protein</fullName>
    </submittedName>
</protein>
<accession>A0AAI9N218</accession>
<gene>
    <name evidence="1" type="ORF">HFRIS_020000</name>
</gene>
<proteinExistence type="predicted"/>